<evidence type="ECO:0000256" key="9">
    <source>
        <dbReference type="RuleBase" id="RU000461"/>
    </source>
</evidence>
<accession>A0A9P7YZV2</accession>
<dbReference type="PROSITE" id="PS00086">
    <property type="entry name" value="CYTOCHROME_P450"/>
    <property type="match status" value="1"/>
</dbReference>
<dbReference type="GO" id="GO:0004497">
    <property type="term" value="F:monooxygenase activity"/>
    <property type="evidence" value="ECO:0007669"/>
    <property type="project" value="UniProtKB-KW"/>
</dbReference>
<evidence type="ECO:0000256" key="1">
    <source>
        <dbReference type="ARBA" id="ARBA00001971"/>
    </source>
</evidence>
<keyword evidence="6 8" id="KW-0408">Iron</keyword>
<dbReference type="InterPro" id="IPR002401">
    <property type="entry name" value="Cyt_P450_E_grp-I"/>
</dbReference>
<evidence type="ECO:0000313" key="11">
    <source>
        <dbReference type="EMBL" id="KAG9242432.1"/>
    </source>
</evidence>
<evidence type="ECO:0000256" key="4">
    <source>
        <dbReference type="ARBA" id="ARBA00022723"/>
    </source>
</evidence>
<evidence type="ECO:0000256" key="2">
    <source>
        <dbReference type="ARBA" id="ARBA00010617"/>
    </source>
</evidence>
<evidence type="ECO:0000256" key="3">
    <source>
        <dbReference type="ARBA" id="ARBA00022617"/>
    </source>
</evidence>
<dbReference type="InterPro" id="IPR047146">
    <property type="entry name" value="Cyt_P450_E_CYP52_fungi"/>
</dbReference>
<keyword evidence="5 9" id="KW-0560">Oxidoreductase</keyword>
<dbReference type="GO" id="GO:0020037">
    <property type="term" value="F:heme binding"/>
    <property type="evidence" value="ECO:0007669"/>
    <property type="project" value="InterPro"/>
</dbReference>
<keyword evidence="4 8" id="KW-0479">Metal-binding</keyword>
<name>A0A9P7YZV2_9HELO</name>
<evidence type="ECO:0000256" key="10">
    <source>
        <dbReference type="SAM" id="SignalP"/>
    </source>
</evidence>
<feature type="signal peptide" evidence="10">
    <location>
        <begin position="1"/>
        <end position="20"/>
    </location>
</feature>
<dbReference type="OrthoDB" id="1470350at2759"/>
<evidence type="ECO:0000256" key="6">
    <source>
        <dbReference type="ARBA" id="ARBA00023004"/>
    </source>
</evidence>
<comment type="caution">
    <text evidence="11">The sequence shown here is derived from an EMBL/GenBank/DDBJ whole genome shotgun (WGS) entry which is preliminary data.</text>
</comment>
<evidence type="ECO:0000313" key="12">
    <source>
        <dbReference type="Proteomes" id="UP000887226"/>
    </source>
</evidence>
<evidence type="ECO:0000256" key="7">
    <source>
        <dbReference type="ARBA" id="ARBA00023033"/>
    </source>
</evidence>
<feature type="chain" id="PRO_5040137789" evidence="10">
    <location>
        <begin position="21"/>
        <end position="503"/>
    </location>
</feature>
<sequence>MKVALLILCILSAVVPRGWRWYIERKQARKHNCKAPPSYPHWDLIFGLDALLKFFKAFWQHRLMIEINKTFDDIQGGVHTFSINFLGSTTIYTREPENVKSVFATNHKSYTIPQTRKDSLGIFGPGIFTSDGQHWEASRALLRPNFMRSQLDTRLIEVHVSALITKIPKDGSAIDLVELFSDLTMDIATELFLGESTHLLQGNRDPKALRFSEAFGFVSEKLSVKMGIGWLANVLPDRKFDDGVRDLKEFIGVYVKRALDLRCRISDEIVEKHETNDKRRYVFLTELAKSGYPQSRIAAELMNVITAGRGSITSILTVLWFTIARQPEVFKKLKHEVDVVLEGRLPTFEELKSLRYLGLTLKEIQRMYPVIPVNSRVAIVDTIIPLGGGLDGLSPVFIKKGTRVLHFPFAMHRRKDIFGADADNFIPERWADLRTSWEYLPFSGGPRTCLGQQMALTEASYTTVRMLQAFDNVEPGDDSVWAEKLVLAMSVESACCLKFARGK</sequence>
<protein>
    <submittedName>
        <fullName evidence="11">Cytochrome P450</fullName>
    </submittedName>
</protein>
<proteinExistence type="inferred from homology"/>
<organism evidence="11 12">
    <name type="scientific">Calycina marina</name>
    <dbReference type="NCBI Taxonomy" id="1763456"/>
    <lineage>
        <taxon>Eukaryota</taxon>
        <taxon>Fungi</taxon>
        <taxon>Dikarya</taxon>
        <taxon>Ascomycota</taxon>
        <taxon>Pezizomycotina</taxon>
        <taxon>Leotiomycetes</taxon>
        <taxon>Helotiales</taxon>
        <taxon>Pezizellaceae</taxon>
        <taxon>Calycina</taxon>
    </lineage>
</organism>
<dbReference type="PANTHER" id="PTHR24287:SF1">
    <property type="entry name" value="P450, PUTATIVE (EUROFUNG)-RELATED"/>
    <property type="match status" value="1"/>
</dbReference>
<gene>
    <name evidence="11" type="ORF">BJ878DRAFT_425908</name>
</gene>
<keyword evidence="10" id="KW-0732">Signal</keyword>
<dbReference type="CDD" id="cd11063">
    <property type="entry name" value="CYP52"/>
    <property type="match status" value="1"/>
</dbReference>
<dbReference type="SUPFAM" id="SSF48264">
    <property type="entry name" value="Cytochrome P450"/>
    <property type="match status" value="1"/>
</dbReference>
<dbReference type="Pfam" id="PF00067">
    <property type="entry name" value="p450"/>
    <property type="match status" value="1"/>
</dbReference>
<evidence type="ECO:0000256" key="5">
    <source>
        <dbReference type="ARBA" id="ARBA00023002"/>
    </source>
</evidence>
<dbReference type="PRINTS" id="PR00463">
    <property type="entry name" value="EP450I"/>
</dbReference>
<dbReference type="InterPro" id="IPR036396">
    <property type="entry name" value="Cyt_P450_sf"/>
</dbReference>
<dbReference type="Gene3D" id="1.10.630.10">
    <property type="entry name" value="Cytochrome P450"/>
    <property type="match status" value="1"/>
</dbReference>
<dbReference type="InterPro" id="IPR017972">
    <property type="entry name" value="Cyt_P450_CS"/>
</dbReference>
<evidence type="ECO:0000256" key="8">
    <source>
        <dbReference type="PIRSR" id="PIRSR602401-1"/>
    </source>
</evidence>
<keyword evidence="3 8" id="KW-0349">Heme</keyword>
<comment type="cofactor">
    <cofactor evidence="1 8">
        <name>heme</name>
        <dbReference type="ChEBI" id="CHEBI:30413"/>
    </cofactor>
</comment>
<dbReference type="GO" id="GO:0005506">
    <property type="term" value="F:iron ion binding"/>
    <property type="evidence" value="ECO:0007669"/>
    <property type="project" value="InterPro"/>
</dbReference>
<dbReference type="Proteomes" id="UP000887226">
    <property type="component" value="Unassembled WGS sequence"/>
</dbReference>
<feature type="binding site" description="axial binding residue" evidence="8">
    <location>
        <position position="449"/>
    </location>
    <ligand>
        <name>heme</name>
        <dbReference type="ChEBI" id="CHEBI:30413"/>
    </ligand>
    <ligandPart>
        <name>Fe</name>
        <dbReference type="ChEBI" id="CHEBI:18248"/>
    </ligandPart>
</feature>
<dbReference type="PRINTS" id="PR00385">
    <property type="entry name" value="P450"/>
</dbReference>
<dbReference type="GO" id="GO:0016705">
    <property type="term" value="F:oxidoreductase activity, acting on paired donors, with incorporation or reduction of molecular oxygen"/>
    <property type="evidence" value="ECO:0007669"/>
    <property type="project" value="InterPro"/>
</dbReference>
<dbReference type="EMBL" id="MU254074">
    <property type="protein sequence ID" value="KAG9242432.1"/>
    <property type="molecule type" value="Genomic_DNA"/>
</dbReference>
<keyword evidence="12" id="KW-1185">Reference proteome</keyword>
<comment type="similarity">
    <text evidence="2 9">Belongs to the cytochrome P450 family.</text>
</comment>
<dbReference type="PANTHER" id="PTHR24287">
    <property type="entry name" value="P450, PUTATIVE (EUROFUNG)-RELATED"/>
    <property type="match status" value="1"/>
</dbReference>
<reference evidence="11" key="1">
    <citation type="journal article" date="2021" name="IMA Fungus">
        <title>Genomic characterization of three marine fungi, including Emericellopsis atlantica sp. nov. with signatures of a generalist lifestyle and marine biomass degradation.</title>
        <authorList>
            <person name="Hagestad O.C."/>
            <person name="Hou L."/>
            <person name="Andersen J.H."/>
            <person name="Hansen E.H."/>
            <person name="Altermark B."/>
            <person name="Li C."/>
            <person name="Kuhnert E."/>
            <person name="Cox R.J."/>
            <person name="Crous P.W."/>
            <person name="Spatafora J.W."/>
            <person name="Lail K."/>
            <person name="Amirebrahimi M."/>
            <person name="Lipzen A."/>
            <person name="Pangilinan J."/>
            <person name="Andreopoulos W."/>
            <person name="Hayes R.D."/>
            <person name="Ng V."/>
            <person name="Grigoriev I.V."/>
            <person name="Jackson S.A."/>
            <person name="Sutton T.D.S."/>
            <person name="Dobson A.D.W."/>
            <person name="Rama T."/>
        </authorList>
    </citation>
    <scope>NUCLEOTIDE SEQUENCE</scope>
    <source>
        <strain evidence="11">TRa3180A</strain>
    </source>
</reference>
<keyword evidence="7 9" id="KW-0503">Monooxygenase</keyword>
<dbReference type="AlphaFoldDB" id="A0A9P7YZV2"/>
<dbReference type="InterPro" id="IPR001128">
    <property type="entry name" value="Cyt_P450"/>
</dbReference>